<dbReference type="CDD" id="cd00019">
    <property type="entry name" value="AP2Ec"/>
    <property type="match status" value="1"/>
</dbReference>
<proteinExistence type="predicted"/>
<dbReference type="InterPro" id="IPR001719">
    <property type="entry name" value="AP_endonuc_2"/>
</dbReference>
<dbReference type="SUPFAM" id="SSF51658">
    <property type="entry name" value="Xylose isomerase-like"/>
    <property type="match status" value="1"/>
</dbReference>
<reference evidence="2" key="1">
    <citation type="journal article" date="2020" name="mSystems">
        <title>Genome- and Community-Level Interaction Insights into Carbon Utilization and Element Cycling Functions of Hydrothermarchaeota in Hydrothermal Sediment.</title>
        <authorList>
            <person name="Zhou Z."/>
            <person name="Liu Y."/>
            <person name="Xu W."/>
            <person name="Pan J."/>
            <person name="Luo Z.H."/>
            <person name="Li M."/>
        </authorList>
    </citation>
    <scope>NUCLEOTIDE SEQUENCE [LARGE SCALE GENOMIC DNA]</scope>
    <source>
        <strain evidence="2">HyVt-237</strain>
    </source>
</reference>
<dbReference type="GO" id="GO:0006284">
    <property type="term" value="P:base-excision repair"/>
    <property type="evidence" value="ECO:0007669"/>
    <property type="project" value="TreeGrafter"/>
</dbReference>
<protein>
    <recommendedName>
        <fullName evidence="1">Xylose isomerase-like TIM barrel domain-containing protein</fullName>
    </recommendedName>
</protein>
<evidence type="ECO:0000313" key="2">
    <source>
        <dbReference type="EMBL" id="HDM90685.1"/>
    </source>
</evidence>
<name>A0A7C0XBF2_UNCW3</name>
<organism evidence="2">
    <name type="scientific">candidate division WOR-3 bacterium</name>
    <dbReference type="NCBI Taxonomy" id="2052148"/>
    <lineage>
        <taxon>Bacteria</taxon>
        <taxon>Bacteria division WOR-3</taxon>
    </lineage>
</organism>
<comment type="caution">
    <text evidence="2">The sequence shown here is derived from an EMBL/GenBank/DDBJ whole genome shotgun (WGS) entry which is preliminary data.</text>
</comment>
<dbReference type="InterPro" id="IPR036237">
    <property type="entry name" value="Xyl_isomerase-like_sf"/>
</dbReference>
<dbReference type="GO" id="GO:0008270">
    <property type="term" value="F:zinc ion binding"/>
    <property type="evidence" value="ECO:0007669"/>
    <property type="project" value="InterPro"/>
</dbReference>
<dbReference type="GO" id="GO:0003906">
    <property type="term" value="F:DNA-(apurinic or apyrimidinic site) endonuclease activity"/>
    <property type="evidence" value="ECO:0007669"/>
    <property type="project" value="TreeGrafter"/>
</dbReference>
<dbReference type="EMBL" id="DRBW01000211">
    <property type="protein sequence ID" value="HDM90685.1"/>
    <property type="molecule type" value="Genomic_DNA"/>
</dbReference>
<dbReference type="AlphaFoldDB" id="A0A7C0XBF2"/>
<dbReference type="PANTHER" id="PTHR21445:SF0">
    <property type="entry name" value="APURINIC-APYRIMIDINIC ENDONUCLEASE"/>
    <property type="match status" value="1"/>
</dbReference>
<dbReference type="Proteomes" id="UP000885931">
    <property type="component" value="Unassembled WGS sequence"/>
</dbReference>
<dbReference type="InterPro" id="IPR013022">
    <property type="entry name" value="Xyl_isomerase-like_TIM-brl"/>
</dbReference>
<evidence type="ECO:0000259" key="1">
    <source>
        <dbReference type="Pfam" id="PF01261"/>
    </source>
</evidence>
<feature type="domain" description="Xylose isomerase-like TIM barrel" evidence="1">
    <location>
        <begin position="25"/>
        <end position="276"/>
    </location>
</feature>
<gene>
    <name evidence="2" type="ORF">ENG67_05740</name>
</gene>
<dbReference type="GO" id="GO:0003677">
    <property type="term" value="F:DNA binding"/>
    <property type="evidence" value="ECO:0007669"/>
    <property type="project" value="InterPro"/>
</dbReference>
<accession>A0A7C0XBF2</accession>
<dbReference type="SMART" id="SM00518">
    <property type="entry name" value="AP2Ec"/>
    <property type="match status" value="1"/>
</dbReference>
<dbReference type="GO" id="GO:0008081">
    <property type="term" value="F:phosphoric diester hydrolase activity"/>
    <property type="evidence" value="ECO:0007669"/>
    <property type="project" value="TreeGrafter"/>
</dbReference>
<sequence>MALIRFGTGGVPHSAAKRTTEAGLERLRELGLDHMEVEFVRGVKMKIDKAREIGKLAGELGITLTAHGPYYINLNSPDEDKREASVIRILDTARAGYAMGARSITFHAAYYGDDDPEEVYVRVRDYLHEVLKIMKKEGIEIDIRPETTGKLNQFGTLDEIIRLSSELPGILPCVDFAHIHARYGGKFNSYDEFVGILRKIERALGRSALENLHMHVSGIDYGDKGEINHLNLEESDFRYRELLKALRDMEVSGYAVCESPNLEEDAQLLKRTYEKLRSL</sequence>
<dbReference type="Pfam" id="PF01261">
    <property type="entry name" value="AP_endonuc_2"/>
    <property type="match status" value="1"/>
</dbReference>
<dbReference type="PANTHER" id="PTHR21445">
    <property type="entry name" value="ENDONUCLEASE IV ENDODEOXYRIBONUCLEASE IV"/>
    <property type="match status" value="1"/>
</dbReference>
<dbReference type="Gene3D" id="3.20.20.150">
    <property type="entry name" value="Divalent-metal-dependent TIM barrel enzymes"/>
    <property type="match status" value="1"/>
</dbReference>
<dbReference type="FunFam" id="3.20.20.150:FF:000017">
    <property type="entry name" value="Endonuclease IV related protein"/>
    <property type="match status" value="1"/>
</dbReference>